<dbReference type="GO" id="GO:0016491">
    <property type="term" value="F:oxidoreductase activity"/>
    <property type="evidence" value="ECO:0007669"/>
    <property type="project" value="UniProtKB-KW"/>
</dbReference>
<evidence type="ECO:0000256" key="3">
    <source>
        <dbReference type="ARBA" id="ARBA00022827"/>
    </source>
</evidence>
<organism evidence="6 7">
    <name type="scientific">Aspergillus ellipticus CBS 707.79</name>
    <dbReference type="NCBI Taxonomy" id="1448320"/>
    <lineage>
        <taxon>Eukaryota</taxon>
        <taxon>Fungi</taxon>
        <taxon>Dikarya</taxon>
        <taxon>Ascomycota</taxon>
        <taxon>Pezizomycotina</taxon>
        <taxon>Eurotiomycetes</taxon>
        <taxon>Eurotiomycetidae</taxon>
        <taxon>Eurotiales</taxon>
        <taxon>Aspergillaceae</taxon>
        <taxon>Aspergillus</taxon>
        <taxon>Aspergillus subgen. Circumdati</taxon>
    </lineage>
</organism>
<keyword evidence="4" id="KW-0560">Oxidoreductase</keyword>
<dbReference type="GO" id="GO:0071949">
    <property type="term" value="F:FAD binding"/>
    <property type="evidence" value="ECO:0007669"/>
    <property type="project" value="InterPro"/>
</dbReference>
<sequence>MTEHVLSVLPALRSTVSSDCDILHDSQDALFQERLARWTDIDKKVPAAIVLPRSKDDCLNTVRWALASSISFVPACGGHSQWSTIGREGIIIDLSRYADVRIDAERQTATVVGGVLSKQHRPLGHGNTVGAIPYFLGGGISITSSITGFGSDQILSTRLITASGELGAGQVFGLVLELTVKAYPLRLLRKQRGLIWAGLFVFPPERAEEISLAMKPLLDDGKYDTAGAIMVQAPPPHRTPSLVISTRYIGEESPQIPFQALYALNPASATGEKIPVQNANDHREALCAKDGFKRFGIAGLHCFHVAAFLQTVEVWKKLMDECPDAISTGFRFQWQSRLIPLPKYESANSLHDIRYWQNHLLWHTDEKSRDRVEMYNDMCIALMRVEDGDEYVDFMNGTRSGPLHRRYSGPTRLAMMRQLKTEWDGRGVFTRQLLD</sequence>
<dbReference type="InterPro" id="IPR016167">
    <property type="entry name" value="FAD-bd_PCMH_sub1"/>
</dbReference>
<dbReference type="STRING" id="1448320.A0A319CV19"/>
<dbReference type="InterPro" id="IPR006094">
    <property type="entry name" value="Oxid_FAD_bind_N"/>
</dbReference>
<dbReference type="AlphaFoldDB" id="A0A319CV19"/>
<dbReference type="VEuPathDB" id="FungiDB:BO71DRAFT_454176"/>
<comment type="similarity">
    <text evidence="1">Belongs to the oxygen-dependent FAD-linked oxidoreductase family.</text>
</comment>
<keyword evidence="2" id="KW-0285">Flavoprotein</keyword>
<feature type="domain" description="FAD-binding PCMH-type" evidence="5">
    <location>
        <begin position="42"/>
        <end position="217"/>
    </location>
</feature>
<dbReference type="Gene3D" id="3.40.462.20">
    <property type="match status" value="1"/>
</dbReference>
<evidence type="ECO:0000256" key="4">
    <source>
        <dbReference type="ARBA" id="ARBA00023002"/>
    </source>
</evidence>
<accession>A0A319CV19</accession>
<name>A0A319CV19_9EURO</name>
<dbReference type="InterPro" id="IPR016169">
    <property type="entry name" value="FAD-bd_PCMH_sub2"/>
</dbReference>
<dbReference type="PROSITE" id="PS51387">
    <property type="entry name" value="FAD_PCMH"/>
    <property type="match status" value="1"/>
</dbReference>
<protein>
    <submittedName>
        <fullName evidence="6">FAD binding domain-containing protein</fullName>
    </submittedName>
</protein>
<evidence type="ECO:0000313" key="6">
    <source>
        <dbReference type="EMBL" id="PYH88281.1"/>
    </source>
</evidence>
<dbReference type="SUPFAM" id="SSF56176">
    <property type="entry name" value="FAD-binding/transporter-associated domain-like"/>
    <property type="match status" value="1"/>
</dbReference>
<dbReference type="InterPro" id="IPR036318">
    <property type="entry name" value="FAD-bd_PCMH-like_sf"/>
</dbReference>
<dbReference type="EMBL" id="KZ826109">
    <property type="protein sequence ID" value="PYH88281.1"/>
    <property type="molecule type" value="Genomic_DNA"/>
</dbReference>
<gene>
    <name evidence="6" type="ORF">BO71DRAFT_454176</name>
</gene>
<dbReference type="Gene3D" id="3.30.465.10">
    <property type="match status" value="1"/>
</dbReference>
<evidence type="ECO:0000313" key="7">
    <source>
        <dbReference type="Proteomes" id="UP000247810"/>
    </source>
</evidence>
<keyword evidence="7" id="KW-1185">Reference proteome</keyword>
<evidence type="ECO:0000256" key="1">
    <source>
        <dbReference type="ARBA" id="ARBA00005466"/>
    </source>
</evidence>
<dbReference type="Gene3D" id="3.30.43.10">
    <property type="entry name" value="Uridine Diphospho-n-acetylenolpyruvylglucosamine Reductase, domain 2"/>
    <property type="match status" value="1"/>
</dbReference>
<dbReference type="OrthoDB" id="415825at2759"/>
<dbReference type="InterPro" id="IPR050416">
    <property type="entry name" value="FAD-linked_Oxidoreductase"/>
</dbReference>
<reference evidence="6 7" key="1">
    <citation type="submission" date="2018-02" db="EMBL/GenBank/DDBJ databases">
        <title>The genomes of Aspergillus section Nigri reveals drivers in fungal speciation.</title>
        <authorList>
            <consortium name="DOE Joint Genome Institute"/>
            <person name="Vesth T.C."/>
            <person name="Nybo J."/>
            <person name="Theobald S."/>
            <person name="Brandl J."/>
            <person name="Frisvad J.C."/>
            <person name="Nielsen K.F."/>
            <person name="Lyhne E.K."/>
            <person name="Kogle M.E."/>
            <person name="Kuo A."/>
            <person name="Riley R."/>
            <person name="Clum A."/>
            <person name="Nolan M."/>
            <person name="Lipzen A."/>
            <person name="Salamov A."/>
            <person name="Henrissat B."/>
            <person name="Wiebenga A."/>
            <person name="De vries R.P."/>
            <person name="Grigoriev I.V."/>
            <person name="Mortensen U.H."/>
            <person name="Andersen M.R."/>
            <person name="Baker S.E."/>
        </authorList>
    </citation>
    <scope>NUCLEOTIDE SEQUENCE [LARGE SCALE GENOMIC DNA]</scope>
    <source>
        <strain evidence="6 7">CBS 707.79</strain>
    </source>
</reference>
<evidence type="ECO:0000256" key="2">
    <source>
        <dbReference type="ARBA" id="ARBA00022630"/>
    </source>
</evidence>
<evidence type="ECO:0000259" key="5">
    <source>
        <dbReference type="PROSITE" id="PS51387"/>
    </source>
</evidence>
<proteinExistence type="inferred from homology"/>
<dbReference type="Proteomes" id="UP000247810">
    <property type="component" value="Unassembled WGS sequence"/>
</dbReference>
<dbReference type="PANTHER" id="PTHR42973">
    <property type="entry name" value="BINDING OXIDOREDUCTASE, PUTATIVE (AFU_ORTHOLOGUE AFUA_1G17690)-RELATED"/>
    <property type="match status" value="1"/>
</dbReference>
<keyword evidence="3" id="KW-0274">FAD</keyword>
<dbReference type="PANTHER" id="PTHR42973:SF7">
    <property type="entry name" value="FAD-BINDING PCMH-TYPE DOMAIN-CONTAINING PROTEIN"/>
    <property type="match status" value="1"/>
</dbReference>
<dbReference type="Pfam" id="PF01565">
    <property type="entry name" value="FAD_binding_4"/>
    <property type="match status" value="1"/>
</dbReference>
<dbReference type="InterPro" id="IPR016166">
    <property type="entry name" value="FAD-bd_PCMH"/>
</dbReference>